<feature type="coiled-coil region" evidence="1">
    <location>
        <begin position="1"/>
        <end position="42"/>
    </location>
</feature>
<dbReference type="Proteomes" id="UP000002058">
    <property type="component" value="Unassembled WGS sequence"/>
</dbReference>
<dbReference type="GO" id="GO:0042147">
    <property type="term" value="P:retrograde transport, endosome to Golgi"/>
    <property type="evidence" value="ECO:0007669"/>
    <property type="project" value="InterPro"/>
</dbReference>
<dbReference type="Pfam" id="PF06046">
    <property type="entry name" value="Sec6"/>
    <property type="match status" value="1"/>
</dbReference>
<evidence type="ECO:0000313" key="4">
    <source>
        <dbReference type="Proteomes" id="UP000002058"/>
    </source>
</evidence>
<dbReference type="PANTHER" id="PTHR12820">
    <property type="entry name" value="VACUOLAR SORTING PROTEIN 53"/>
    <property type="match status" value="1"/>
</dbReference>
<evidence type="ECO:0000313" key="3">
    <source>
        <dbReference type="EMBL" id="EEP81801.1"/>
    </source>
</evidence>
<dbReference type="InParanoid" id="C4JVS4"/>
<dbReference type="STRING" id="336963.C4JVS4"/>
<dbReference type="KEGG" id="ure:UREG_06666"/>
<dbReference type="OrthoDB" id="10261632at2759"/>
<keyword evidence="4" id="KW-1185">Reference proteome</keyword>
<reference evidence="4" key="1">
    <citation type="journal article" date="2009" name="Genome Res.">
        <title>Comparative genomic analyses of the human fungal pathogens Coccidioides and their relatives.</title>
        <authorList>
            <person name="Sharpton T.J."/>
            <person name="Stajich J.E."/>
            <person name="Rounsley S.D."/>
            <person name="Gardner M.J."/>
            <person name="Wortman J.R."/>
            <person name="Jordar V.S."/>
            <person name="Maiti R."/>
            <person name="Kodira C.D."/>
            <person name="Neafsey D.E."/>
            <person name="Zeng Q."/>
            <person name="Hung C.-Y."/>
            <person name="McMahan C."/>
            <person name="Muszewska A."/>
            <person name="Grynberg M."/>
            <person name="Mandel M.A."/>
            <person name="Kellner E.M."/>
            <person name="Barker B.M."/>
            <person name="Galgiani J.N."/>
            <person name="Orbach M.J."/>
            <person name="Kirkland T.N."/>
            <person name="Cole G.T."/>
            <person name="Henn M.R."/>
            <person name="Birren B.W."/>
            <person name="Taylor J.W."/>
        </authorList>
    </citation>
    <scope>NUCLEOTIDE SEQUENCE [LARGE SCALE GENOMIC DNA]</scope>
    <source>
        <strain evidence="4">UAMH 1704</strain>
    </source>
</reference>
<dbReference type="OMA" id="IHRESHH"/>
<dbReference type="InterPro" id="IPR039766">
    <property type="entry name" value="Vps53"/>
</dbReference>
<dbReference type="FunCoup" id="C4JVS4">
    <property type="interactions" value="705"/>
</dbReference>
<dbReference type="eggNOG" id="KOG2180">
    <property type="taxonomic scope" value="Eukaryota"/>
</dbReference>
<dbReference type="EMBL" id="CH476618">
    <property type="protein sequence ID" value="EEP81801.1"/>
    <property type="molecule type" value="Genomic_DNA"/>
</dbReference>
<dbReference type="InterPro" id="IPR007234">
    <property type="entry name" value="Vps53_N"/>
</dbReference>
<gene>
    <name evidence="3" type="ORF">UREG_06666</name>
</gene>
<dbReference type="GO" id="GO:0006887">
    <property type="term" value="P:exocytosis"/>
    <property type="evidence" value="ECO:0007669"/>
    <property type="project" value="InterPro"/>
</dbReference>
<dbReference type="Gene3D" id="1.10.357.50">
    <property type="match status" value="1"/>
</dbReference>
<organism evidence="3 4">
    <name type="scientific">Uncinocarpus reesii (strain UAMH 1704)</name>
    <dbReference type="NCBI Taxonomy" id="336963"/>
    <lineage>
        <taxon>Eukaryota</taxon>
        <taxon>Fungi</taxon>
        <taxon>Dikarya</taxon>
        <taxon>Ascomycota</taxon>
        <taxon>Pezizomycotina</taxon>
        <taxon>Eurotiomycetes</taxon>
        <taxon>Eurotiomycetidae</taxon>
        <taxon>Onygenales</taxon>
        <taxon>Onygenaceae</taxon>
        <taxon>Uncinocarpus</taxon>
    </lineage>
</organism>
<dbReference type="AlphaFoldDB" id="C4JVS4"/>
<dbReference type="Pfam" id="PF04100">
    <property type="entry name" value="Vps53_N"/>
    <property type="match status" value="1"/>
</dbReference>
<dbReference type="GO" id="GO:0005829">
    <property type="term" value="C:cytosol"/>
    <property type="evidence" value="ECO:0007669"/>
    <property type="project" value="GOC"/>
</dbReference>
<dbReference type="InterPro" id="IPR038260">
    <property type="entry name" value="Vps53_C_sf"/>
</dbReference>
<dbReference type="HOGENOM" id="CLU_007339_1_0_1"/>
<proteinExistence type="predicted"/>
<dbReference type="GO" id="GO:0000145">
    <property type="term" value="C:exocyst"/>
    <property type="evidence" value="ECO:0007669"/>
    <property type="project" value="InterPro"/>
</dbReference>
<sequence>MAELFKKIDDVRERALKTEQAITEMTADIKQLDNTKKNLTLSMTTLKRLQMLTTAYEQLKALSKSRQYRDCAQLLQAVIQLMSHFKSYRSIDQIATLSRNVADIQRELLEQVCEDFELIFAKGEIAQRKNVLSEGCLVMEALGDAAKTRLTNWYCNTQLREYRQETLDFEQSLDKHFTTASRASIDTFTSSESPAFSQSISEAFTPYLGVWVEAQDKQLATFITKYRQQPVKPDDEDFSPQLVIHSSTDLFTFYRHSLAQCAKLSTGNSLAELSKVFAKYLDQYAQQVLLYHISERASGQTPSNTPSLEELIMVLNTADYCYSTCSQLEEKIKGRVDENFKQTIDLQSQADSFMGIASAVVRTLVRKVEFELEPAWKEMRNTAWNKLDSVGDQSSYLEILLAKCKAKSEEILSMLHKQQYARTFADHLVEHISSSFISNIYQCRPVSETGAEQMLLDSYSLKNGLSNLLDPAPAGFTKRLNATFQKIDTLLKTLQVRASPAEALVQAYLIHIADKNDNNFRKLLDIKGIRGKIEQNRLLELFQIHKASDRYASNLLASNPIIAQLQPQSSSVAPQPGTAAQGLGLSSLANAPSSSLGASTLQTRFDATTFGSALISAARDGVDRLGTPALGNLVVNQTSPGTSNRMETLSPAEAAAGGDASESGLAAAGLHATNLNENLKNIGKFFRRDLGGLGGRFGRGGDEGSR</sequence>
<keyword evidence="1" id="KW-0175">Coiled coil</keyword>
<feature type="domain" description="Vps53 N-terminal" evidence="2">
    <location>
        <begin position="1"/>
        <end position="163"/>
    </location>
</feature>
<dbReference type="RefSeq" id="XP_002583699.1">
    <property type="nucleotide sequence ID" value="XM_002583653.1"/>
</dbReference>
<name>C4JVS4_UNCRE</name>
<dbReference type="GeneID" id="8444073"/>
<evidence type="ECO:0000256" key="1">
    <source>
        <dbReference type="SAM" id="Coils"/>
    </source>
</evidence>
<evidence type="ECO:0000259" key="2">
    <source>
        <dbReference type="Pfam" id="PF04100"/>
    </source>
</evidence>
<accession>C4JVS4</accession>
<protein>
    <recommendedName>
        <fullName evidence="2">Vps53 N-terminal domain-containing protein</fullName>
    </recommendedName>
</protein>
<dbReference type="GO" id="GO:0000938">
    <property type="term" value="C:GARP complex"/>
    <property type="evidence" value="ECO:0007669"/>
    <property type="project" value="InterPro"/>
</dbReference>
<dbReference type="PANTHER" id="PTHR12820:SF0">
    <property type="entry name" value="VACUOLAR PROTEIN SORTING-ASSOCIATED PROTEIN 53 HOMOLOG"/>
    <property type="match status" value="1"/>
</dbReference>
<dbReference type="VEuPathDB" id="FungiDB:UREG_06666"/>
<dbReference type="Gene3D" id="1.10.357.110">
    <property type="entry name" value="Vacuolar protein sorting-associated protein 53, C-terminus"/>
    <property type="match status" value="1"/>
</dbReference>
<dbReference type="InterPro" id="IPR010326">
    <property type="entry name" value="EXOC3/Sec6"/>
</dbReference>